<feature type="domain" description="Starch synthase catalytic" evidence="9">
    <location>
        <begin position="2"/>
        <end position="234"/>
    </location>
</feature>
<dbReference type="EMBL" id="CP039381">
    <property type="protein sequence ID" value="QCT07141.1"/>
    <property type="molecule type" value="Genomic_DNA"/>
</dbReference>
<proteinExistence type="inferred from homology"/>
<evidence type="ECO:0000256" key="7">
    <source>
        <dbReference type="HAMAP-Rule" id="MF_00484"/>
    </source>
</evidence>
<dbReference type="Gene3D" id="3.40.50.2000">
    <property type="entry name" value="Glycogen Phosphorylase B"/>
    <property type="match status" value="2"/>
</dbReference>
<comment type="catalytic activity">
    <reaction evidence="1 7">
        <text>[(1-&gt;4)-alpha-D-glucosyl](n) + ADP-alpha-D-glucose = [(1-&gt;4)-alpha-D-glucosyl](n+1) + ADP + H(+)</text>
        <dbReference type="Rhea" id="RHEA:18189"/>
        <dbReference type="Rhea" id="RHEA-COMP:9584"/>
        <dbReference type="Rhea" id="RHEA-COMP:9587"/>
        <dbReference type="ChEBI" id="CHEBI:15378"/>
        <dbReference type="ChEBI" id="CHEBI:15444"/>
        <dbReference type="ChEBI" id="CHEBI:57498"/>
        <dbReference type="ChEBI" id="CHEBI:456216"/>
        <dbReference type="EC" id="2.4.1.21"/>
    </reaction>
</comment>
<dbReference type="GO" id="GO:0009011">
    <property type="term" value="F:alpha-1,4-glucan glucosyltransferase (ADP-glucose donor) activity"/>
    <property type="evidence" value="ECO:0007669"/>
    <property type="project" value="UniProtKB-UniRule"/>
</dbReference>
<keyword evidence="11" id="KW-1185">Reference proteome</keyword>
<evidence type="ECO:0000256" key="3">
    <source>
        <dbReference type="ARBA" id="ARBA00010281"/>
    </source>
</evidence>
<comment type="similarity">
    <text evidence="3 7">Belongs to the glycosyltransferase 1 family. Bacterial/plant glycogen synthase subfamily.</text>
</comment>
<dbReference type="GO" id="GO:0005978">
    <property type="term" value="P:glycogen biosynthetic process"/>
    <property type="evidence" value="ECO:0007669"/>
    <property type="project" value="UniProtKB-UniRule"/>
</dbReference>
<evidence type="ECO:0000256" key="2">
    <source>
        <dbReference type="ARBA" id="ARBA00002764"/>
    </source>
</evidence>
<evidence type="ECO:0000313" key="11">
    <source>
        <dbReference type="Proteomes" id="UP000301475"/>
    </source>
</evidence>
<dbReference type="Proteomes" id="UP000301475">
    <property type="component" value="Chromosome"/>
</dbReference>
<evidence type="ECO:0000313" key="10">
    <source>
        <dbReference type="EMBL" id="QCT07141.1"/>
    </source>
</evidence>
<comment type="function">
    <text evidence="2 7">Synthesizes alpha-1,4-glucan chains using ADP-glucose.</text>
</comment>
<dbReference type="InterPro" id="IPR001296">
    <property type="entry name" value="Glyco_trans_1"/>
</dbReference>
<evidence type="ECO:0000256" key="5">
    <source>
        <dbReference type="ARBA" id="ARBA00022679"/>
    </source>
</evidence>
<keyword evidence="6 7" id="KW-0320">Glycogen biosynthesis</keyword>
<dbReference type="AlphaFoldDB" id="A0A4P8XVJ8"/>
<dbReference type="RefSeq" id="WP_022505491.1">
    <property type="nucleotide sequence ID" value="NZ_CP039381.1"/>
</dbReference>
<dbReference type="PANTHER" id="PTHR45825:SF11">
    <property type="entry name" value="ALPHA AMYLASE DOMAIN-CONTAINING PROTEIN"/>
    <property type="match status" value="1"/>
</dbReference>
<dbReference type="OrthoDB" id="9808590at2"/>
<dbReference type="PANTHER" id="PTHR45825">
    <property type="entry name" value="GRANULE-BOUND STARCH SYNTHASE 1, CHLOROPLASTIC/AMYLOPLASTIC"/>
    <property type="match status" value="1"/>
</dbReference>
<evidence type="ECO:0000259" key="9">
    <source>
        <dbReference type="Pfam" id="PF08323"/>
    </source>
</evidence>
<dbReference type="GO" id="GO:0004373">
    <property type="term" value="F:alpha-1,4-glucan glucosyltransferase (UDP-glucose donor) activity"/>
    <property type="evidence" value="ECO:0007669"/>
    <property type="project" value="InterPro"/>
</dbReference>
<evidence type="ECO:0000256" key="6">
    <source>
        <dbReference type="ARBA" id="ARBA00023056"/>
    </source>
</evidence>
<feature type="domain" description="Glycosyl transferase family 1" evidence="8">
    <location>
        <begin position="290"/>
        <end position="435"/>
    </location>
</feature>
<dbReference type="InterPro" id="IPR013534">
    <property type="entry name" value="Starch_synth_cat_dom"/>
</dbReference>
<keyword evidence="4 7" id="KW-0328">Glycosyltransferase</keyword>
<dbReference type="SUPFAM" id="SSF53756">
    <property type="entry name" value="UDP-Glycosyltransferase/glycogen phosphorylase"/>
    <property type="match status" value="1"/>
</dbReference>
<dbReference type="Pfam" id="PF00534">
    <property type="entry name" value="Glycos_transf_1"/>
    <property type="match status" value="1"/>
</dbReference>
<accession>A0A4P8XVJ8</accession>
<evidence type="ECO:0000256" key="4">
    <source>
        <dbReference type="ARBA" id="ARBA00022676"/>
    </source>
</evidence>
<dbReference type="NCBIfam" id="TIGR02095">
    <property type="entry name" value="glgA"/>
    <property type="match status" value="1"/>
</dbReference>
<reference evidence="10 11" key="1">
    <citation type="submission" date="2019-04" db="EMBL/GenBank/DDBJ databases">
        <authorList>
            <person name="Embree M."/>
            <person name="Gaffney J.R."/>
        </authorList>
    </citation>
    <scope>NUCLEOTIDE SEQUENCE [LARGE SCALE GENOMIC DNA]</scope>
    <source>
        <strain evidence="10 11">JE7A12</strain>
    </source>
</reference>
<gene>
    <name evidence="7 10" type="primary">glgA</name>
    <name evidence="10" type="ORF">E5Z56_07110</name>
</gene>
<dbReference type="InterPro" id="IPR011835">
    <property type="entry name" value="GS/SS"/>
</dbReference>
<comment type="pathway">
    <text evidence="7">Glycan biosynthesis; glycogen biosynthesis.</text>
</comment>
<dbReference type="EC" id="2.4.1.21" evidence="7"/>
<name>A0A4P8XVJ8_9FIRM</name>
<dbReference type="HAMAP" id="MF_00484">
    <property type="entry name" value="Glycogen_synth"/>
    <property type="match status" value="1"/>
</dbReference>
<evidence type="ECO:0000256" key="1">
    <source>
        <dbReference type="ARBA" id="ARBA00001478"/>
    </source>
</evidence>
<dbReference type="Pfam" id="PF08323">
    <property type="entry name" value="Glyco_transf_5"/>
    <property type="match status" value="1"/>
</dbReference>
<dbReference type="NCBIfam" id="NF001898">
    <property type="entry name" value="PRK00654.1-1"/>
    <property type="match status" value="1"/>
</dbReference>
<keyword evidence="5 7" id="KW-0808">Transferase</keyword>
<dbReference type="CDD" id="cd03791">
    <property type="entry name" value="GT5_Glycogen_synthase_DULL1-like"/>
    <property type="match status" value="1"/>
</dbReference>
<dbReference type="KEGG" id="ruj:E5Z56_07110"/>
<evidence type="ECO:0000259" key="8">
    <source>
        <dbReference type="Pfam" id="PF00534"/>
    </source>
</evidence>
<organism evidence="10 11">
    <name type="scientific">Ruminococcus bovis</name>
    <dbReference type="NCBI Taxonomy" id="2564099"/>
    <lineage>
        <taxon>Bacteria</taxon>
        <taxon>Bacillati</taxon>
        <taxon>Bacillota</taxon>
        <taxon>Clostridia</taxon>
        <taxon>Eubacteriales</taxon>
        <taxon>Oscillospiraceae</taxon>
        <taxon>Ruminococcus</taxon>
    </lineage>
</organism>
<comment type="caution">
    <text evidence="7">Lacks conserved residue(s) required for the propagation of feature annotation.</text>
</comment>
<sequence>MRILYCASEANPFCGSGGLADVAGSLPHTLNRKGQDCRIVVPLYGSMPYDLRCQLQYITNFWVPVGWRSQYCGLFWAQWNGCTYYFIDNEYYFNRDNLYGYYDDAERFAFFSRAIMEMLPYIDFHPDIIHCNDWQTALVPVYYYLFYSKNPWYYNIKSVFTIHNIQYQGKYGWEVNTECVGVPPTETKIIEMDGNLNMMKGAIECSTRVTTVSPSYAAEIKDPWFAYGLEASLNRNHWKLCGILNGIDCASYDPATDYQLYANYTKDDMSGKGICKQKLQERLNLEQRWDVPIVSMVTRLVSHKGLDLVRGGIRDLLNTENMQFVILGSGDQEYEDFFNQLAWDYPGRVSFCHGFVPELARKIYSGSDIFLMPSKQEPCGLSQMIALRYGTIPVVREVGGLKDSVFDSADNYGNGFTFKNYDIADMCNAVKRALAGIKDDWGWHQLMWRAMMSDNSWDRSAQDYINVYNDTLNWA</sequence>
<dbReference type="UniPathway" id="UPA00164"/>
<protein>
    <recommendedName>
        <fullName evidence="7">Glycogen synthase</fullName>
        <ecNumber evidence="7">2.4.1.21</ecNumber>
    </recommendedName>
    <alternativeName>
        <fullName evidence="7">Starch [bacterial glycogen] synthase</fullName>
    </alternativeName>
</protein>